<organism evidence="2 3">
    <name type="scientific">Armillaria borealis</name>
    <dbReference type="NCBI Taxonomy" id="47425"/>
    <lineage>
        <taxon>Eukaryota</taxon>
        <taxon>Fungi</taxon>
        <taxon>Dikarya</taxon>
        <taxon>Basidiomycota</taxon>
        <taxon>Agaricomycotina</taxon>
        <taxon>Agaricomycetes</taxon>
        <taxon>Agaricomycetidae</taxon>
        <taxon>Agaricales</taxon>
        <taxon>Marasmiineae</taxon>
        <taxon>Physalacriaceae</taxon>
        <taxon>Armillaria</taxon>
    </lineage>
</organism>
<dbReference type="Pfam" id="PF14494">
    <property type="entry name" value="DUF4436"/>
    <property type="match status" value="1"/>
</dbReference>
<accession>A0AA39MH89</accession>
<keyword evidence="1" id="KW-0812">Transmembrane</keyword>
<reference evidence="2" key="1">
    <citation type="submission" date="2023-06" db="EMBL/GenBank/DDBJ databases">
        <authorList>
            <consortium name="Lawrence Berkeley National Laboratory"/>
            <person name="Ahrendt S."/>
            <person name="Sahu N."/>
            <person name="Indic B."/>
            <person name="Wong-Bajracharya J."/>
            <person name="Merenyi Z."/>
            <person name="Ke H.-M."/>
            <person name="Monk M."/>
            <person name="Kocsube S."/>
            <person name="Drula E."/>
            <person name="Lipzen A."/>
            <person name="Balint B."/>
            <person name="Henrissat B."/>
            <person name="Andreopoulos B."/>
            <person name="Martin F.M."/>
            <person name="Harder C.B."/>
            <person name="Rigling D."/>
            <person name="Ford K.L."/>
            <person name="Foster G.D."/>
            <person name="Pangilinan J."/>
            <person name="Papanicolaou A."/>
            <person name="Barry K."/>
            <person name="LaButti K."/>
            <person name="Viragh M."/>
            <person name="Koriabine M."/>
            <person name="Yan M."/>
            <person name="Riley R."/>
            <person name="Champramary S."/>
            <person name="Plett K.L."/>
            <person name="Tsai I.J."/>
            <person name="Slot J."/>
            <person name="Sipos G."/>
            <person name="Plett J."/>
            <person name="Nagy L.G."/>
            <person name="Grigoriev I.V."/>
        </authorList>
    </citation>
    <scope>NUCLEOTIDE SEQUENCE</scope>
    <source>
        <strain evidence="2">FPL87.14</strain>
    </source>
</reference>
<proteinExistence type="predicted"/>
<name>A0AA39MH89_9AGAR</name>
<sequence length="344" mass="37763">MSTVSPLTAKKFWSCFFFSFAFVVVIPTICIVLGVTQHPAEFSYNAPSMDGGIRQVTLHADLISADLKQASMVLDWNILLDTCYLGNNCTIVNIYFDANLLHLSDTNSSIPSDNDEPTDPTFIWNTTAYNVDIFANTPTFQTELSIFPRSKNARKHSSSSDVYYPFDVYLAEVFAFAEDASTKEPVGLFLQSTSGLAAGLKIRGEVADTSDLGIPELVDILVTLQRGTLVILYGLVITITFWLITLTICLLMIMTVGYGFQQRNEIVVVPIGVVFAFIQLRSTMPGAPDGFGDILDFVGVLLCLVLLSICAVSMVGIYIFTDPAKDSREKLTWSAFGELVVNDS</sequence>
<feature type="transmembrane region" description="Helical" evidence="1">
    <location>
        <begin position="294"/>
        <end position="320"/>
    </location>
</feature>
<keyword evidence="3" id="KW-1185">Reference proteome</keyword>
<dbReference type="InterPro" id="IPR027948">
    <property type="entry name" value="DUF4436"/>
</dbReference>
<protein>
    <submittedName>
        <fullName evidence="2">Uncharacterized protein</fullName>
    </submittedName>
</protein>
<comment type="caution">
    <text evidence="2">The sequence shown here is derived from an EMBL/GenBank/DDBJ whole genome shotgun (WGS) entry which is preliminary data.</text>
</comment>
<gene>
    <name evidence="2" type="ORF">EV421DRAFT_1992864</name>
</gene>
<evidence type="ECO:0000313" key="2">
    <source>
        <dbReference type="EMBL" id="KAK0434222.1"/>
    </source>
</evidence>
<dbReference type="Proteomes" id="UP001175226">
    <property type="component" value="Unassembled WGS sequence"/>
</dbReference>
<keyword evidence="1" id="KW-1133">Transmembrane helix</keyword>
<evidence type="ECO:0000256" key="1">
    <source>
        <dbReference type="SAM" id="Phobius"/>
    </source>
</evidence>
<evidence type="ECO:0000313" key="3">
    <source>
        <dbReference type="Proteomes" id="UP001175226"/>
    </source>
</evidence>
<keyword evidence="1" id="KW-0472">Membrane</keyword>
<feature type="transmembrane region" description="Helical" evidence="1">
    <location>
        <begin position="230"/>
        <end position="254"/>
    </location>
</feature>
<dbReference type="AlphaFoldDB" id="A0AA39MH89"/>
<feature type="transmembrane region" description="Helical" evidence="1">
    <location>
        <begin position="12"/>
        <end position="35"/>
    </location>
</feature>
<feature type="transmembrane region" description="Helical" evidence="1">
    <location>
        <begin position="266"/>
        <end position="282"/>
    </location>
</feature>
<dbReference type="EMBL" id="JAUEPT010000073">
    <property type="protein sequence ID" value="KAK0434222.1"/>
    <property type="molecule type" value="Genomic_DNA"/>
</dbReference>